<dbReference type="Gene3D" id="1.10.12.10">
    <property type="entry name" value="Lyase 2-enoyl-coa Hydratase, Chain A, domain 2"/>
    <property type="match status" value="1"/>
</dbReference>
<dbReference type="Proteomes" id="UP001501231">
    <property type="component" value="Unassembled WGS sequence"/>
</dbReference>
<dbReference type="Gene3D" id="3.90.226.10">
    <property type="entry name" value="2-enoyl-CoA Hydratase, Chain A, domain 1"/>
    <property type="match status" value="1"/>
</dbReference>
<organism evidence="2 3">
    <name type="scientific">Actinomadura vinacea</name>
    <dbReference type="NCBI Taxonomy" id="115336"/>
    <lineage>
        <taxon>Bacteria</taxon>
        <taxon>Bacillati</taxon>
        <taxon>Actinomycetota</taxon>
        <taxon>Actinomycetes</taxon>
        <taxon>Streptosporangiales</taxon>
        <taxon>Thermomonosporaceae</taxon>
        <taxon>Actinomadura</taxon>
    </lineage>
</organism>
<accession>A0ABN3J6U1</accession>
<gene>
    <name evidence="2" type="ORF">GCM10010191_39380</name>
</gene>
<proteinExistence type="inferred from homology"/>
<dbReference type="Pfam" id="PF00378">
    <property type="entry name" value="ECH_1"/>
    <property type="match status" value="1"/>
</dbReference>
<reference evidence="2 3" key="1">
    <citation type="journal article" date="2019" name="Int. J. Syst. Evol. Microbiol.">
        <title>The Global Catalogue of Microorganisms (GCM) 10K type strain sequencing project: providing services to taxonomists for standard genome sequencing and annotation.</title>
        <authorList>
            <consortium name="The Broad Institute Genomics Platform"/>
            <consortium name="The Broad Institute Genome Sequencing Center for Infectious Disease"/>
            <person name="Wu L."/>
            <person name="Ma J."/>
        </authorList>
    </citation>
    <scope>NUCLEOTIDE SEQUENCE [LARGE SCALE GENOMIC DNA]</scope>
    <source>
        <strain evidence="2 3">JCM 3325</strain>
    </source>
</reference>
<sequence length="258" mass="27172">MTSVKLHRRGPVTVLTLNRPERLNAVTPEMIHELDDALGDASGEPGCRVIILTGAGRGFCSGLDLEVGFGDPAGRSEVAHNYRFMESATRITERLRSIGQPVIAALHGPVVGVGVALAAAADIRIADASASFGFGFVRLGMSAGEVGLSWFLPRIIGPARAAEILFTGRTLTAAEAESAGLVIGVERGAALARAHELAAEIAARPAFSITVTKELLNASTNGAGFAEHLELEKRTQVLCSLTEEFTAARERFASRDRA</sequence>
<comment type="caution">
    <text evidence="2">The sequence shown here is derived from an EMBL/GenBank/DDBJ whole genome shotgun (WGS) entry which is preliminary data.</text>
</comment>
<name>A0ABN3J6U1_9ACTN</name>
<dbReference type="PANTHER" id="PTHR43459:SF1">
    <property type="entry name" value="EG:BACN32G11.4 PROTEIN"/>
    <property type="match status" value="1"/>
</dbReference>
<dbReference type="PANTHER" id="PTHR43459">
    <property type="entry name" value="ENOYL-COA HYDRATASE"/>
    <property type="match status" value="1"/>
</dbReference>
<protein>
    <submittedName>
        <fullName evidence="2">Enoyl-CoA hydratase-related protein</fullName>
    </submittedName>
</protein>
<evidence type="ECO:0000313" key="3">
    <source>
        <dbReference type="Proteomes" id="UP001501231"/>
    </source>
</evidence>
<keyword evidence="3" id="KW-1185">Reference proteome</keyword>
<dbReference type="EMBL" id="BAAARW010000012">
    <property type="protein sequence ID" value="GAA2423474.1"/>
    <property type="molecule type" value="Genomic_DNA"/>
</dbReference>
<dbReference type="CDD" id="cd06558">
    <property type="entry name" value="crotonase-like"/>
    <property type="match status" value="1"/>
</dbReference>
<dbReference type="InterPro" id="IPR014748">
    <property type="entry name" value="Enoyl-CoA_hydra_C"/>
</dbReference>
<dbReference type="InterPro" id="IPR029045">
    <property type="entry name" value="ClpP/crotonase-like_dom_sf"/>
</dbReference>
<dbReference type="SUPFAM" id="SSF52096">
    <property type="entry name" value="ClpP/crotonase"/>
    <property type="match status" value="1"/>
</dbReference>
<evidence type="ECO:0000256" key="1">
    <source>
        <dbReference type="ARBA" id="ARBA00005254"/>
    </source>
</evidence>
<dbReference type="InterPro" id="IPR001753">
    <property type="entry name" value="Enoyl-CoA_hydra/iso"/>
</dbReference>
<comment type="similarity">
    <text evidence="1">Belongs to the enoyl-CoA hydratase/isomerase family.</text>
</comment>
<evidence type="ECO:0000313" key="2">
    <source>
        <dbReference type="EMBL" id="GAA2423474.1"/>
    </source>
</evidence>